<sequence>MESRMQKVQVWVFRLCPVICSL</sequence>
<protein>
    <submittedName>
        <fullName evidence="1">Uncharacterized protein</fullName>
    </submittedName>
</protein>
<dbReference type="EMBL" id="GBXM01084173">
    <property type="protein sequence ID" value="JAH24404.1"/>
    <property type="molecule type" value="Transcribed_RNA"/>
</dbReference>
<proteinExistence type="predicted"/>
<accession>A0A0E9R5M0</accession>
<name>A0A0E9R5M0_ANGAN</name>
<dbReference type="AlphaFoldDB" id="A0A0E9R5M0"/>
<reference evidence="1" key="2">
    <citation type="journal article" date="2015" name="Fish Shellfish Immunol.">
        <title>Early steps in the European eel (Anguilla anguilla)-Vibrio vulnificus interaction in the gills: Role of the RtxA13 toxin.</title>
        <authorList>
            <person name="Callol A."/>
            <person name="Pajuelo D."/>
            <person name="Ebbesson L."/>
            <person name="Teles M."/>
            <person name="MacKenzie S."/>
            <person name="Amaro C."/>
        </authorList>
    </citation>
    <scope>NUCLEOTIDE SEQUENCE</scope>
</reference>
<reference evidence="1" key="1">
    <citation type="submission" date="2014-11" db="EMBL/GenBank/DDBJ databases">
        <authorList>
            <person name="Amaro Gonzalez C."/>
        </authorList>
    </citation>
    <scope>NUCLEOTIDE SEQUENCE</scope>
</reference>
<organism evidence="1">
    <name type="scientific">Anguilla anguilla</name>
    <name type="common">European freshwater eel</name>
    <name type="synonym">Muraena anguilla</name>
    <dbReference type="NCBI Taxonomy" id="7936"/>
    <lineage>
        <taxon>Eukaryota</taxon>
        <taxon>Metazoa</taxon>
        <taxon>Chordata</taxon>
        <taxon>Craniata</taxon>
        <taxon>Vertebrata</taxon>
        <taxon>Euteleostomi</taxon>
        <taxon>Actinopterygii</taxon>
        <taxon>Neopterygii</taxon>
        <taxon>Teleostei</taxon>
        <taxon>Anguilliformes</taxon>
        <taxon>Anguillidae</taxon>
        <taxon>Anguilla</taxon>
    </lineage>
</organism>
<evidence type="ECO:0000313" key="1">
    <source>
        <dbReference type="EMBL" id="JAH24404.1"/>
    </source>
</evidence>